<name>A0ABN2W6Q6_9ACTN</name>
<dbReference type="Pfam" id="PF16925">
    <property type="entry name" value="TetR_C_13"/>
    <property type="match status" value="1"/>
</dbReference>
<keyword evidence="3" id="KW-0804">Transcription</keyword>
<organism evidence="6 7">
    <name type="scientific">Streptomyces albiaxialis</name>
    <dbReference type="NCBI Taxonomy" id="329523"/>
    <lineage>
        <taxon>Bacteria</taxon>
        <taxon>Bacillati</taxon>
        <taxon>Actinomycetota</taxon>
        <taxon>Actinomycetes</taxon>
        <taxon>Kitasatosporales</taxon>
        <taxon>Streptomycetaceae</taxon>
        <taxon>Streptomyces</taxon>
    </lineage>
</organism>
<dbReference type="SUPFAM" id="SSF46689">
    <property type="entry name" value="Homeodomain-like"/>
    <property type="match status" value="1"/>
</dbReference>
<dbReference type="InterPro" id="IPR009057">
    <property type="entry name" value="Homeodomain-like_sf"/>
</dbReference>
<evidence type="ECO:0000256" key="3">
    <source>
        <dbReference type="ARBA" id="ARBA00023163"/>
    </source>
</evidence>
<feature type="DNA-binding region" description="H-T-H motif" evidence="4">
    <location>
        <begin position="40"/>
        <end position="59"/>
    </location>
</feature>
<comment type="caution">
    <text evidence="6">The sequence shown here is derived from an EMBL/GenBank/DDBJ whole genome shotgun (WGS) entry which is preliminary data.</text>
</comment>
<evidence type="ECO:0000259" key="5">
    <source>
        <dbReference type="PROSITE" id="PS50977"/>
    </source>
</evidence>
<dbReference type="EMBL" id="BAAAPE010000012">
    <property type="protein sequence ID" value="GAA2084403.1"/>
    <property type="molecule type" value="Genomic_DNA"/>
</dbReference>
<dbReference type="InterPro" id="IPR011075">
    <property type="entry name" value="TetR_C"/>
</dbReference>
<evidence type="ECO:0000313" key="7">
    <source>
        <dbReference type="Proteomes" id="UP001500016"/>
    </source>
</evidence>
<evidence type="ECO:0000256" key="2">
    <source>
        <dbReference type="ARBA" id="ARBA00023125"/>
    </source>
</evidence>
<evidence type="ECO:0000256" key="1">
    <source>
        <dbReference type="ARBA" id="ARBA00023015"/>
    </source>
</evidence>
<dbReference type="Gene3D" id="1.10.10.60">
    <property type="entry name" value="Homeodomain-like"/>
    <property type="match status" value="1"/>
</dbReference>
<accession>A0ABN2W6Q6</accession>
<dbReference type="SUPFAM" id="SSF48498">
    <property type="entry name" value="Tetracyclin repressor-like, C-terminal domain"/>
    <property type="match status" value="1"/>
</dbReference>
<feature type="domain" description="HTH tetR-type" evidence="5">
    <location>
        <begin position="17"/>
        <end position="77"/>
    </location>
</feature>
<gene>
    <name evidence="6" type="ORF">GCM10009801_45530</name>
</gene>
<dbReference type="Gene3D" id="1.10.357.10">
    <property type="entry name" value="Tetracycline Repressor, domain 2"/>
    <property type="match status" value="1"/>
</dbReference>
<reference evidence="6 7" key="1">
    <citation type="journal article" date="2019" name="Int. J. Syst. Evol. Microbiol.">
        <title>The Global Catalogue of Microorganisms (GCM) 10K type strain sequencing project: providing services to taxonomists for standard genome sequencing and annotation.</title>
        <authorList>
            <consortium name="The Broad Institute Genomics Platform"/>
            <consortium name="The Broad Institute Genome Sequencing Center for Infectious Disease"/>
            <person name="Wu L."/>
            <person name="Ma J."/>
        </authorList>
    </citation>
    <scope>NUCLEOTIDE SEQUENCE [LARGE SCALE GENOMIC DNA]</scope>
    <source>
        <strain evidence="6 7">JCM 15478</strain>
    </source>
</reference>
<keyword evidence="2 4" id="KW-0238">DNA-binding</keyword>
<dbReference type="PROSITE" id="PS01081">
    <property type="entry name" value="HTH_TETR_1"/>
    <property type="match status" value="1"/>
</dbReference>
<sequence length="205" mass="21969">MGTRGTKKSGTVGRPRGFDAEQALEKAMLVFWEHGYEGASLSRLTGAMAISTTSMYAAFGSKEDLFRKALERYTEGPGGYVERALEEPTAREVAAALLAGSIRSATRPSCPRGCLGVQGALATSEPGREVRDLLAEWRNEGCRRVRDRFRRAVEEGDLPADADPDLLARYVTTMIFGIAVQAASGVAAPGLQAMADAALRDWPSA</sequence>
<dbReference type="Pfam" id="PF00440">
    <property type="entry name" value="TetR_N"/>
    <property type="match status" value="1"/>
</dbReference>
<dbReference type="RefSeq" id="WP_344531063.1">
    <property type="nucleotide sequence ID" value="NZ_BAAAPE010000012.1"/>
</dbReference>
<evidence type="ECO:0000256" key="4">
    <source>
        <dbReference type="PROSITE-ProRule" id="PRU00335"/>
    </source>
</evidence>
<dbReference type="PROSITE" id="PS50977">
    <property type="entry name" value="HTH_TETR_2"/>
    <property type="match status" value="1"/>
</dbReference>
<keyword evidence="1" id="KW-0805">Transcription regulation</keyword>
<dbReference type="InterPro" id="IPR023772">
    <property type="entry name" value="DNA-bd_HTH_TetR-type_CS"/>
</dbReference>
<dbReference type="PANTHER" id="PTHR47506:SF1">
    <property type="entry name" value="HTH-TYPE TRANSCRIPTIONAL REGULATOR YJDC"/>
    <property type="match status" value="1"/>
</dbReference>
<dbReference type="PANTHER" id="PTHR47506">
    <property type="entry name" value="TRANSCRIPTIONAL REGULATORY PROTEIN"/>
    <property type="match status" value="1"/>
</dbReference>
<keyword evidence="7" id="KW-1185">Reference proteome</keyword>
<dbReference type="InterPro" id="IPR036271">
    <property type="entry name" value="Tet_transcr_reg_TetR-rel_C_sf"/>
</dbReference>
<dbReference type="Proteomes" id="UP001500016">
    <property type="component" value="Unassembled WGS sequence"/>
</dbReference>
<dbReference type="InterPro" id="IPR001647">
    <property type="entry name" value="HTH_TetR"/>
</dbReference>
<protein>
    <submittedName>
        <fullName evidence="6">TetR/AcrR family transcriptional regulator</fullName>
    </submittedName>
</protein>
<proteinExistence type="predicted"/>
<evidence type="ECO:0000313" key="6">
    <source>
        <dbReference type="EMBL" id="GAA2084403.1"/>
    </source>
</evidence>